<keyword evidence="3" id="KW-1185">Reference proteome</keyword>
<sequence length="237" mass="26992">MFIPRLFPVEYLPRRYPGLSEMNRRRFAFMVGMGLFGLSEKLGSQGLDQLAALAMRATEPNPTPAPPVDPESTEAAVHWTIGEDDYWRWFEREELVDGKWRVTGITTPIKKHNGERYTEKTGYLPDELVPAEVRFGKQSVMDDAEPIPEPDDPPSDPGEPLAVRRARHGRPPSKWLRSLNAEELREWMTTVEIPEAGVSGMTFWTHLTRDHGFNPLKIEGLNEEEQAKLHAAAHYGY</sequence>
<name>A0A5C5ZE44_9BACT</name>
<dbReference type="EMBL" id="SJPO01000001">
    <property type="protein sequence ID" value="TWT85592.1"/>
    <property type="molecule type" value="Genomic_DNA"/>
</dbReference>
<reference evidence="2 3" key="1">
    <citation type="submission" date="2019-02" db="EMBL/GenBank/DDBJ databases">
        <title>Deep-cultivation of Planctomycetes and their phenomic and genomic characterization uncovers novel biology.</title>
        <authorList>
            <person name="Wiegand S."/>
            <person name="Jogler M."/>
            <person name="Boedeker C."/>
            <person name="Pinto D."/>
            <person name="Vollmers J."/>
            <person name="Rivas-Marin E."/>
            <person name="Kohn T."/>
            <person name="Peeters S.H."/>
            <person name="Heuer A."/>
            <person name="Rast P."/>
            <person name="Oberbeckmann S."/>
            <person name="Bunk B."/>
            <person name="Jeske O."/>
            <person name="Meyerdierks A."/>
            <person name="Storesund J.E."/>
            <person name="Kallscheuer N."/>
            <person name="Luecker S."/>
            <person name="Lage O.M."/>
            <person name="Pohl T."/>
            <person name="Merkel B.J."/>
            <person name="Hornburger P."/>
            <person name="Mueller R.-W."/>
            <person name="Bruemmer F."/>
            <person name="Labrenz M."/>
            <person name="Spormann A.M."/>
            <person name="Op Den Camp H."/>
            <person name="Overmann J."/>
            <person name="Amann R."/>
            <person name="Jetten M.S.M."/>
            <person name="Mascher T."/>
            <person name="Medema M.H."/>
            <person name="Devos D.P."/>
            <person name="Kaster A.-K."/>
            <person name="Ovreas L."/>
            <person name="Rohde M."/>
            <person name="Galperin M.Y."/>
            <person name="Jogler C."/>
        </authorList>
    </citation>
    <scope>NUCLEOTIDE SEQUENCE [LARGE SCALE GENOMIC DNA]</scope>
    <source>
        <strain evidence="2 3">Pla123a</strain>
    </source>
</reference>
<dbReference type="AlphaFoldDB" id="A0A5C5ZE44"/>
<proteinExistence type="predicted"/>
<evidence type="ECO:0000256" key="1">
    <source>
        <dbReference type="SAM" id="MobiDB-lite"/>
    </source>
</evidence>
<protein>
    <submittedName>
        <fullName evidence="2">Uncharacterized protein</fullName>
    </submittedName>
</protein>
<feature type="compositionally biased region" description="Acidic residues" evidence="1">
    <location>
        <begin position="142"/>
        <end position="154"/>
    </location>
</feature>
<evidence type="ECO:0000313" key="3">
    <source>
        <dbReference type="Proteomes" id="UP000318478"/>
    </source>
</evidence>
<evidence type="ECO:0000313" key="2">
    <source>
        <dbReference type="EMBL" id="TWT85592.1"/>
    </source>
</evidence>
<comment type="caution">
    <text evidence="2">The sequence shown here is derived from an EMBL/GenBank/DDBJ whole genome shotgun (WGS) entry which is preliminary data.</text>
</comment>
<accession>A0A5C5ZE44</accession>
<organism evidence="2 3">
    <name type="scientific">Posidoniimonas polymericola</name>
    <dbReference type="NCBI Taxonomy" id="2528002"/>
    <lineage>
        <taxon>Bacteria</taxon>
        <taxon>Pseudomonadati</taxon>
        <taxon>Planctomycetota</taxon>
        <taxon>Planctomycetia</taxon>
        <taxon>Pirellulales</taxon>
        <taxon>Lacipirellulaceae</taxon>
        <taxon>Posidoniimonas</taxon>
    </lineage>
</organism>
<dbReference type="Proteomes" id="UP000318478">
    <property type="component" value="Unassembled WGS sequence"/>
</dbReference>
<feature type="region of interest" description="Disordered" evidence="1">
    <location>
        <begin position="142"/>
        <end position="169"/>
    </location>
</feature>
<gene>
    <name evidence="2" type="ORF">Pla123a_03990</name>
</gene>